<name>A0A2T4UJT9_9ACTN</name>
<comment type="caution">
    <text evidence="2">The sequence shown here is derived from an EMBL/GenBank/DDBJ whole genome shotgun (WGS) entry which is preliminary data.</text>
</comment>
<sequence>MLAARPPGLRGGVVVRCNRGTRGSGLPLLVPGGRGVVLGWDDPAAAAEAWQRHGAGLAVAPERRFSADAEVRRVREQDWHGWRPVAGGAPARDDEPAIALVHALLRPSAVVPFSQANRRAVAHARDREALVATTALMRGSLLEATSLSCWSTAGAMREYAYRPGGHADAMRGSQANTWHRRRCFVHLRPVAASGGLPGGPPEAYPGLPAVPRTSRRQGATA</sequence>
<proteinExistence type="predicted"/>
<evidence type="ECO:0000313" key="3">
    <source>
        <dbReference type="Proteomes" id="UP000240739"/>
    </source>
</evidence>
<protein>
    <submittedName>
        <fullName evidence="2">Uncharacterized protein</fullName>
    </submittedName>
</protein>
<accession>A0A2T4UJT9</accession>
<feature type="region of interest" description="Disordered" evidence="1">
    <location>
        <begin position="195"/>
        <end position="221"/>
    </location>
</feature>
<evidence type="ECO:0000256" key="1">
    <source>
        <dbReference type="SAM" id="MobiDB-lite"/>
    </source>
</evidence>
<dbReference type="AlphaFoldDB" id="A0A2T4UJT9"/>
<dbReference type="Proteomes" id="UP000240739">
    <property type="component" value="Unassembled WGS sequence"/>
</dbReference>
<organism evidence="2 3">
    <name type="scientific">Paraconexibacter algicola</name>
    <dbReference type="NCBI Taxonomy" id="2133960"/>
    <lineage>
        <taxon>Bacteria</taxon>
        <taxon>Bacillati</taxon>
        <taxon>Actinomycetota</taxon>
        <taxon>Thermoleophilia</taxon>
        <taxon>Solirubrobacterales</taxon>
        <taxon>Paraconexibacteraceae</taxon>
        <taxon>Paraconexibacter</taxon>
    </lineage>
</organism>
<dbReference type="EMBL" id="PYYB01000001">
    <property type="protein sequence ID" value="PTL59500.1"/>
    <property type="molecule type" value="Genomic_DNA"/>
</dbReference>
<keyword evidence="3" id="KW-1185">Reference proteome</keyword>
<evidence type="ECO:0000313" key="2">
    <source>
        <dbReference type="EMBL" id="PTL59500.1"/>
    </source>
</evidence>
<reference evidence="2 3" key="1">
    <citation type="submission" date="2018-03" db="EMBL/GenBank/DDBJ databases">
        <title>Aquarubrobacter algicola gen. nov., sp. nov., a novel actinobacterium isolated from shallow eutrophic lake during the end of cyanobacterial harmful algal blooms.</title>
        <authorList>
            <person name="Chun S.J."/>
        </authorList>
    </citation>
    <scope>NUCLEOTIDE SEQUENCE [LARGE SCALE GENOMIC DNA]</scope>
    <source>
        <strain evidence="2 3">Seoho-28</strain>
    </source>
</reference>
<gene>
    <name evidence="2" type="ORF">C7Y72_07490</name>
</gene>